<feature type="transmembrane region" description="Helical" evidence="1">
    <location>
        <begin position="12"/>
        <end position="32"/>
    </location>
</feature>
<keyword evidence="1" id="KW-0472">Membrane</keyword>
<dbReference type="HOGENOM" id="CLU_1255390_0_0_11"/>
<evidence type="ECO:0000256" key="1">
    <source>
        <dbReference type="SAM" id="Phobius"/>
    </source>
</evidence>
<dbReference type="OrthoDB" id="4099382at2"/>
<evidence type="ECO:0000313" key="3">
    <source>
        <dbReference type="Proteomes" id="UP000017984"/>
    </source>
</evidence>
<dbReference type="PATRIC" id="fig|1352936.5.peg.8974"/>
<feature type="transmembrane region" description="Helical" evidence="1">
    <location>
        <begin position="200"/>
        <end position="218"/>
    </location>
</feature>
<keyword evidence="3" id="KW-1185">Reference proteome</keyword>
<feature type="transmembrane region" description="Helical" evidence="1">
    <location>
        <begin position="175"/>
        <end position="194"/>
    </location>
</feature>
<name>V6JGS3_STRRC</name>
<evidence type="ECO:0000313" key="2">
    <source>
        <dbReference type="EMBL" id="EST19102.1"/>
    </source>
</evidence>
<keyword evidence="1" id="KW-0812">Transmembrane</keyword>
<dbReference type="EMBL" id="AWQX01000385">
    <property type="protein sequence ID" value="EST19102.1"/>
    <property type="molecule type" value="Genomic_DNA"/>
</dbReference>
<reference evidence="2 3" key="1">
    <citation type="journal article" date="2014" name="Genome Announc.">
        <title>Draft Genome Sequence of Streptomyces roseochromogenes subsp. oscitans DS 12.976, Producer of the Aminocoumarin Antibiotic Clorobiocin.</title>
        <authorList>
            <person name="Ruckert C."/>
            <person name="Kalinowski J."/>
            <person name="Heide L."/>
            <person name="Apel A.K."/>
        </authorList>
    </citation>
    <scope>NUCLEOTIDE SEQUENCE [LARGE SCALE GENOMIC DNA]</scope>
    <source>
        <strain evidence="2 3">DS 12.976</strain>
    </source>
</reference>
<dbReference type="RefSeq" id="WP_023553479.1">
    <property type="nucleotide sequence ID" value="NZ_CM002285.1"/>
</dbReference>
<dbReference type="Proteomes" id="UP000017984">
    <property type="component" value="Chromosome"/>
</dbReference>
<protein>
    <submittedName>
        <fullName evidence="2">Uncharacterized protein</fullName>
    </submittedName>
</protein>
<accession>V6JGS3</accession>
<organism evidence="2 3">
    <name type="scientific">Streptomyces roseochromogenus subsp. oscitans DS 12.976</name>
    <dbReference type="NCBI Taxonomy" id="1352936"/>
    <lineage>
        <taxon>Bacteria</taxon>
        <taxon>Bacillati</taxon>
        <taxon>Actinomycetota</taxon>
        <taxon>Actinomycetes</taxon>
        <taxon>Kitasatosporales</taxon>
        <taxon>Streptomycetaceae</taxon>
        <taxon>Streptomyces</taxon>
    </lineage>
</organism>
<comment type="caution">
    <text evidence="2">The sequence shown here is derived from an EMBL/GenBank/DDBJ whole genome shotgun (WGS) entry which is preliminary data.</text>
</comment>
<keyword evidence="1" id="KW-1133">Transmembrane helix</keyword>
<dbReference type="PROSITE" id="PS51257">
    <property type="entry name" value="PROKAR_LIPOPROTEIN"/>
    <property type="match status" value="1"/>
</dbReference>
<sequence length="220" mass="24279">MTSWREPLWPWLRVLIFLAAAGGIAACALWAAGRYDDVMAFRQASVCHGTAHHGCLVQASGTVVDRRTSESCTTDSNGVEHCTTSYELRVRRPDRTQWLGVDAGTYDDAHRGDPAELRIWHGAVVRMTVDGHTETYSPPSSDSMAWRLSGAWLFLGLGSWAVVSGRPSELIAFPNFGWLWLTIPFVMVVHGVLLGDVPELAWAGLMGAFGVAWMVFAWRM</sequence>
<dbReference type="AlphaFoldDB" id="V6JGS3"/>
<gene>
    <name evidence="2" type="ORF">M878_43325</name>
</gene>
<proteinExistence type="predicted"/>